<evidence type="ECO:0000259" key="7">
    <source>
        <dbReference type="Pfam" id="PF00155"/>
    </source>
</evidence>
<comment type="cofactor">
    <cofactor evidence="1 6">
        <name>pyridoxal 5'-phosphate</name>
        <dbReference type="ChEBI" id="CHEBI:597326"/>
    </cofactor>
</comment>
<keyword evidence="9" id="KW-1185">Reference proteome</keyword>
<comment type="subunit">
    <text evidence="2 6">Homodimer.</text>
</comment>
<dbReference type="AlphaFoldDB" id="A0A6G7XGP1"/>
<dbReference type="Gene3D" id="3.40.640.10">
    <property type="entry name" value="Type I PLP-dependent aspartate aminotransferase-like (Major domain)"/>
    <property type="match status" value="1"/>
</dbReference>
<dbReference type="CDD" id="cd00609">
    <property type="entry name" value="AAT_like"/>
    <property type="match status" value="1"/>
</dbReference>
<reference evidence="8 9" key="1">
    <citation type="submission" date="2020-03" db="EMBL/GenBank/DDBJ databases">
        <title>Leucobacter sp. nov., isolated from beetles.</title>
        <authorList>
            <person name="Hyun D.-W."/>
            <person name="Bae J.-W."/>
        </authorList>
    </citation>
    <scope>NUCLEOTIDE SEQUENCE [LARGE SCALE GENOMIC DNA]</scope>
    <source>
        <strain evidence="8 9">HDW9C</strain>
    </source>
</reference>
<gene>
    <name evidence="8" type="primary">hisC</name>
    <name evidence="6" type="synonym">pat</name>
    <name evidence="8" type="ORF">G7068_10290</name>
</gene>
<evidence type="ECO:0000313" key="8">
    <source>
        <dbReference type="EMBL" id="QIK63541.1"/>
    </source>
</evidence>
<evidence type="ECO:0000256" key="5">
    <source>
        <dbReference type="ARBA" id="ARBA00022898"/>
    </source>
</evidence>
<name>A0A6G7XGP1_9MICO</name>
<dbReference type="GO" id="GO:0000105">
    <property type="term" value="P:L-histidine biosynthetic process"/>
    <property type="evidence" value="ECO:0007669"/>
    <property type="project" value="InterPro"/>
</dbReference>
<dbReference type="HAMAP" id="MF_01513">
    <property type="entry name" value="Phe_aminotrans_2"/>
    <property type="match status" value="1"/>
</dbReference>
<organism evidence="8 9">
    <name type="scientific">Leucobacter viscericola</name>
    <dbReference type="NCBI Taxonomy" id="2714935"/>
    <lineage>
        <taxon>Bacteria</taxon>
        <taxon>Bacillati</taxon>
        <taxon>Actinomycetota</taxon>
        <taxon>Actinomycetes</taxon>
        <taxon>Micrococcales</taxon>
        <taxon>Microbacteriaceae</taxon>
        <taxon>Leucobacter</taxon>
    </lineage>
</organism>
<feature type="modified residue" description="N6-(pyridoxal phosphate)lysine" evidence="6">
    <location>
        <position position="215"/>
    </location>
</feature>
<comment type="similarity">
    <text evidence="6">Belongs to the class-II pyridoxal-phosphate-dependent aminotransferase family.</text>
</comment>
<accession>A0A6G7XGP1</accession>
<keyword evidence="5 6" id="KW-0663">Pyridoxal phosphate</keyword>
<dbReference type="InterPro" id="IPR005861">
    <property type="entry name" value="HisP_aminotrans"/>
</dbReference>
<evidence type="ECO:0000256" key="4">
    <source>
        <dbReference type="ARBA" id="ARBA00022679"/>
    </source>
</evidence>
<dbReference type="GO" id="GO:0008793">
    <property type="term" value="F:aromatic-amino-acid transaminase activity"/>
    <property type="evidence" value="ECO:0007669"/>
    <property type="project" value="UniProtKB-UniRule"/>
</dbReference>
<dbReference type="Gene3D" id="3.90.1150.10">
    <property type="entry name" value="Aspartate Aminotransferase, domain 1"/>
    <property type="match status" value="1"/>
</dbReference>
<dbReference type="InterPro" id="IPR015421">
    <property type="entry name" value="PyrdxlP-dep_Trfase_major"/>
</dbReference>
<dbReference type="SUPFAM" id="SSF53383">
    <property type="entry name" value="PLP-dependent transferases"/>
    <property type="match status" value="1"/>
</dbReference>
<keyword evidence="3 6" id="KW-0032">Aminotransferase</keyword>
<dbReference type="HAMAP" id="MF_01023">
    <property type="entry name" value="HisC_aminotrans_2"/>
    <property type="match status" value="1"/>
</dbReference>
<dbReference type="PROSITE" id="PS00599">
    <property type="entry name" value="AA_TRANSFER_CLASS_2"/>
    <property type="match status" value="1"/>
</dbReference>
<dbReference type="Proteomes" id="UP000502677">
    <property type="component" value="Chromosome"/>
</dbReference>
<comment type="catalytic activity">
    <reaction evidence="6">
        <text>an aromatic L-alpha-amino acid + 2-oxoglutarate = an aromatic oxo-acid + L-glutamate</text>
        <dbReference type="Rhea" id="RHEA:17533"/>
        <dbReference type="ChEBI" id="CHEBI:16810"/>
        <dbReference type="ChEBI" id="CHEBI:29985"/>
        <dbReference type="ChEBI" id="CHEBI:73309"/>
        <dbReference type="ChEBI" id="CHEBI:84824"/>
        <dbReference type="EC" id="2.6.1.57"/>
    </reaction>
</comment>
<dbReference type="RefSeq" id="WP_166291759.1">
    <property type="nucleotide sequence ID" value="NZ_CP049863.1"/>
</dbReference>
<dbReference type="Pfam" id="PF00155">
    <property type="entry name" value="Aminotran_1_2"/>
    <property type="match status" value="1"/>
</dbReference>
<sequence length="357" mass="38771">MVYQREVVASLPAYVQGKSIPNAVKLSSNENPYPPLASVLETVREQAGSFNLYPDMSARDLVERIARHLDVRPEEVAVGAGSVEVAAQLIHACAGEGDEVMFAWRSFEAYPILVRVAGATPVPVPLTTDDRHDLDAMLAAITERTRLILVCTPNNPTGAVVTRDEMQSFLDRVPSDILVVIDEAYTHFDDDPDSASGLEFFRNYDNVAVLHTFSKAYGLAGLRVGYAVAHEEVAANLRRVAVPFGVSALAQTAAIASLDAEEELQDRIDLIREERSRVLAALREGGLEVFDSRGNFIWLRTGANTVAIDEALRERGIVARAFPGDGIRVTIGTPEMNDGFIAAILSAARLNEPSLIS</sequence>
<dbReference type="GO" id="GO:0004400">
    <property type="term" value="F:histidinol-phosphate transaminase activity"/>
    <property type="evidence" value="ECO:0007669"/>
    <property type="project" value="InterPro"/>
</dbReference>
<dbReference type="InterPro" id="IPR050106">
    <property type="entry name" value="HistidinolP_aminotransfase"/>
</dbReference>
<dbReference type="EMBL" id="CP049863">
    <property type="protein sequence ID" value="QIK63541.1"/>
    <property type="molecule type" value="Genomic_DNA"/>
</dbReference>
<protein>
    <recommendedName>
        <fullName evidence="6">Aromatic amino acid aminotransferase</fullName>
        <shortName evidence="6">ArAT</shortName>
        <ecNumber evidence="6">2.6.1.57</ecNumber>
    </recommendedName>
</protein>
<dbReference type="PANTHER" id="PTHR43643:SF3">
    <property type="entry name" value="HISTIDINOL-PHOSPHATE AMINOTRANSFERASE"/>
    <property type="match status" value="1"/>
</dbReference>
<evidence type="ECO:0000256" key="1">
    <source>
        <dbReference type="ARBA" id="ARBA00001933"/>
    </source>
</evidence>
<dbReference type="EC" id="2.6.1.57" evidence="6"/>
<evidence type="ECO:0000256" key="6">
    <source>
        <dbReference type="HAMAP-Rule" id="MF_01513"/>
    </source>
</evidence>
<dbReference type="PANTHER" id="PTHR43643">
    <property type="entry name" value="HISTIDINOL-PHOSPHATE AMINOTRANSFERASE 2"/>
    <property type="match status" value="1"/>
</dbReference>
<dbReference type="InterPro" id="IPR015422">
    <property type="entry name" value="PyrdxlP-dep_Trfase_small"/>
</dbReference>
<dbReference type="InterPro" id="IPR004839">
    <property type="entry name" value="Aminotransferase_I/II_large"/>
</dbReference>
<keyword evidence="4 6" id="KW-0808">Transferase</keyword>
<feature type="domain" description="Aminotransferase class I/classII large" evidence="7">
    <location>
        <begin position="23"/>
        <end position="344"/>
    </location>
</feature>
<evidence type="ECO:0000256" key="3">
    <source>
        <dbReference type="ARBA" id="ARBA00022576"/>
    </source>
</evidence>
<proteinExistence type="inferred from homology"/>
<comment type="function">
    <text evidence="6">Aminotransferase that catalyzes the conversion of aromatic amino acids and 2-oxoglutarate into corresponding aromatic oxo acids and L-glutamate.</text>
</comment>
<dbReference type="GO" id="GO:0030170">
    <property type="term" value="F:pyridoxal phosphate binding"/>
    <property type="evidence" value="ECO:0007669"/>
    <property type="project" value="UniProtKB-UniRule"/>
</dbReference>
<evidence type="ECO:0000313" key="9">
    <source>
        <dbReference type="Proteomes" id="UP000502677"/>
    </source>
</evidence>
<dbReference type="InterPro" id="IPR001917">
    <property type="entry name" value="Aminotrans_II_pyridoxalP_BS"/>
</dbReference>
<dbReference type="NCBIfam" id="TIGR01141">
    <property type="entry name" value="hisC"/>
    <property type="match status" value="1"/>
</dbReference>
<dbReference type="KEGG" id="lvi:G7068_10290"/>
<dbReference type="InterPro" id="IPR015424">
    <property type="entry name" value="PyrdxlP-dep_Trfase"/>
</dbReference>
<dbReference type="NCBIfam" id="NF002878">
    <property type="entry name" value="PRK03321.1"/>
    <property type="match status" value="1"/>
</dbReference>
<evidence type="ECO:0000256" key="2">
    <source>
        <dbReference type="ARBA" id="ARBA00011738"/>
    </source>
</evidence>
<dbReference type="InterPro" id="IPR024892">
    <property type="entry name" value="ArAT"/>
</dbReference>